<evidence type="ECO:0000313" key="1">
    <source>
        <dbReference type="EMBL" id="PKQ67715.1"/>
    </source>
</evidence>
<dbReference type="Proteomes" id="UP000233618">
    <property type="component" value="Unassembled WGS sequence"/>
</dbReference>
<protein>
    <submittedName>
        <fullName evidence="1">Uncharacterized protein</fullName>
    </submittedName>
</protein>
<reference evidence="1 2" key="1">
    <citation type="journal article" date="2017" name="Front. Microbiol.">
        <title>Labilibaculum manganireducens gen. nov., sp. nov. and Labilibaculum filiforme sp. nov., Novel Bacteroidetes Isolated from Subsurface Sediments of the Baltic Sea.</title>
        <authorList>
            <person name="Vandieken V."/>
            <person name="Marshall I.P."/>
            <person name="Niemann H."/>
            <person name="Engelen B."/>
            <person name="Cypionka H."/>
        </authorList>
    </citation>
    <scope>NUCLEOTIDE SEQUENCE [LARGE SCALE GENOMIC DNA]</scope>
    <source>
        <strain evidence="1 2">59.10-2M</strain>
    </source>
</reference>
<dbReference type="EMBL" id="MVDE01000007">
    <property type="protein sequence ID" value="PKQ67715.1"/>
    <property type="molecule type" value="Genomic_DNA"/>
</dbReference>
<keyword evidence="2" id="KW-1185">Reference proteome</keyword>
<dbReference type="RefSeq" id="WP_101309030.1">
    <property type="nucleotide sequence ID" value="NZ_MVDE01000007.1"/>
</dbReference>
<evidence type="ECO:0000313" key="2">
    <source>
        <dbReference type="Proteomes" id="UP000233618"/>
    </source>
</evidence>
<comment type="caution">
    <text evidence="1">The sequence shown here is derived from an EMBL/GenBank/DDBJ whole genome shotgun (WGS) entry which is preliminary data.</text>
</comment>
<gene>
    <name evidence="1" type="ORF">BZG01_06510</name>
</gene>
<organism evidence="1 2">
    <name type="scientific">Labilibaculum manganireducens</name>
    <dbReference type="NCBI Taxonomy" id="1940525"/>
    <lineage>
        <taxon>Bacteria</taxon>
        <taxon>Pseudomonadati</taxon>
        <taxon>Bacteroidota</taxon>
        <taxon>Bacteroidia</taxon>
        <taxon>Marinilabiliales</taxon>
        <taxon>Marinifilaceae</taxon>
        <taxon>Labilibaculum</taxon>
    </lineage>
</organism>
<proteinExistence type="predicted"/>
<sequence length="126" mass="14768">MSDQSDLEILMDEINAIENKNIKHCDMPFEIYIYEAERLHTRATEDLSKLSAVNMPVGLIDKLHVRTKALSRAQLNWVELTGEKKQAMTNLKAETPTLLKLRKYLIDNMQFAFRNDKDLLKKNQRY</sequence>
<accession>A0A2N3IBR2</accession>
<name>A0A2N3IBR2_9BACT</name>
<dbReference type="AlphaFoldDB" id="A0A2N3IBR2"/>